<evidence type="ECO:0000313" key="2">
    <source>
        <dbReference type="Ensembl" id="ENSAMXP00005008634.1"/>
    </source>
</evidence>
<dbReference type="GO" id="GO:0051603">
    <property type="term" value="P:proteolysis involved in protein catabolic process"/>
    <property type="evidence" value="ECO:0007669"/>
    <property type="project" value="TreeGrafter"/>
</dbReference>
<sequence>MLLYKKKLSIFHSFMHMTFLKLYKRWQTDSNSQRSVINTKYSHQFLKYKILTWYCMTLQMVIYIESCNSGSMLEHLPSNVQVYGVSAADPNNPSCACYLDKVRHAYIADEFSAHWLLHCKMSDLTRTTFQNQFQYLRSQVKQSTPCQYGNNILCQRFISDFLGCPDSRTREAHARTAHTFKPTHLTASHEVPMVLLNMKIEKERDPTRKRALQRDYDNRQQEDVTFLLHHIHVFDDLLRARAEVHRIKGAITHVYSTQRF</sequence>
<proteinExistence type="inferred from homology"/>
<evidence type="ECO:0008006" key="4">
    <source>
        <dbReference type="Google" id="ProtNLM"/>
    </source>
</evidence>
<comment type="similarity">
    <text evidence="1">Belongs to the peptidase C13 family.</text>
</comment>
<dbReference type="Pfam" id="PF01650">
    <property type="entry name" value="Peptidase_C13"/>
    <property type="match status" value="1"/>
</dbReference>
<name>A0A8B9H6N7_ASTMX</name>
<accession>A0A8B9H6N7</accession>
<dbReference type="Gene3D" id="3.40.50.1460">
    <property type="match status" value="1"/>
</dbReference>
<dbReference type="Proteomes" id="UP000694621">
    <property type="component" value="Unplaced"/>
</dbReference>
<protein>
    <recommendedName>
        <fullName evidence="4">Legumain</fullName>
    </recommendedName>
</protein>
<dbReference type="InterPro" id="IPR001096">
    <property type="entry name" value="Peptidase_C13"/>
</dbReference>
<organism evidence="2 3">
    <name type="scientific">Astyanax mexicanus</name>
    <name type="common">Blind cave fish</name>
    <name type="synonym">Astyanax fasciatus mexicanus</name>
    <dbReference type="NCBI Taxonomy" id="7994"/>
    <lineage>
        <taxon>Eukaryota</taxon>
        <taxon>Metazoa</taxon>
        <taxon>Chordata</taxon>
        <taxon>Craniata</taxon>
        <taxon>Vertebrata</taxon>
        <taxon>Euteleostomi</taxon>
        <taxon>Actinopterygii</taxon>
        <taxon>Neopterygii</taxon>
        <taxon>Teleostei</taxon>
        <taxon>Ostariophysi</taxon>
        <taxon>Characiformes</taxon>
        <taxon>Characoidei</taxon>
        <taxon>Acestrorhamphidae</taxon>
        <taxon>Acestrorhamphinae</taxon>
        <taxon>Astyanax</taxon>
    </lineage>
</organism>
<dbReference type="GO" id="GO:0005773">
    <property type="term" value="C:vacuole"/>
    <property type="evidence" value="ECO:0007669"/>
    <property type="project" value="GOC"/>
</dbReference>
<evidence type="ECO:0000256" key="1">
    <source>
        <dbReference type="ARBA" id="ARBA00009941"/>
    </source>
</evidence>
<dbReference type="PANTHER" id="PTHR12000:SF21">
    <property type="entry name" value="LEGUMAIN-RELATED"/>
    <property type="match status" value="1"/>
</dbReference>
<evidence type="ECO:0000313" key="3">
    <source>
        <dbReference type="Proteomes" id="UP000694621"/>
    </source>
</evidence>
<dbReference type="PANTHER" id="PTHR12000">
    <property type="entry name" value="HEMOGLOBINASE FAMILY MEMBER"/>
    <property type="match status" value="1"/>
</dbReference>
<dbReference type="AlphaFoldDB" id="A0A8B9H6N7"/>
<dbReference type="GO" id="GO:0006624">
    <property type="term" value="P:vacuolar protein processing"/>
    <property type="evidence" value="ECO:0007669"/>
    <property type="project" value="TreeGrafter"/>
</dbReference>
<dbReference type="GO" id="GO:0004197">
    <property type="term" value="F:cysteine-type endopeptidase activity"/>
    <property type="evidence" value="ECO:0007669"/>
    <property type="project" value="TreeGrafter"/>
</dbReference>
<dbReference type="Ensembl" id="ENSAMXT00005009661.1">
    <property type="protein sequence ID" value="ENSAMXP00005008634.1"/>
    <property type="gene ID" value="ENSAMXG00005005006.1"/>
</dbReference>
<reference evidence="2" key="1">
    <citation type="submission" date="2025-08" db="UniProtKB">
        <authorList>
            <consortium name="Ensembl"/>
        </authorList>
    </citation>
    <scope>IDENTIFICATION</scope>
</reference>